<dbReference type="OrthoDB" id="8478864at2"/>
<evidence type="ECO:0000256" key="6">
    <source>
        <dbReference type="ARBA" id="ARBA00034754"/>
    </source>
</evidence>
<evidence type="ECO:0000313" key="9">
    <source>
        <dbReference type="EMBL" id="KWX01961.1"/>
    </source>
</evidence>
<dbReference type="PANTHER" id="PTHR34388:SF1">
    <property type="entry name" value="DNA POLYMERASE III SUBUNIT DELTA"/>
    <property type="match status" value="1"/>
</dbReference>
<comment type="catalytic activity">
    <reaction evidence="7">
        <text>DNA(n) + a 2'-deoxyribonucleoside 5'-triphosphate = DNA(n+1) + diphosphate</text>
        <dbReference type="Rhea" id="RHEA:22508"/>
        <dbReference type="Rhea" id="RHEA-COMP:17339"/>
        <dbReference type="Rhea" id="RHEA-COMP:17340"/>
        <dbReference type="ChEBI" id="CHEBI:33019"/>
        <dbReference type="ChEBI" id="CHEBI:61560"/>
        <dbReference type="ChEBI" id="CHEBI:173112"/>
        <dbReference type="EC" id="2.7.7.7"/>
    </reaction>
</comment>
<comment type="caution">
    <text evidence="9">The sequence shown here is derived from an EMBL/GenBank/DDBJ whole genome shotgun (WGS) entry which is preliminary data.</text>
</comment>
<feature type="domain" description="DNA polymerase III delta subunit-like C-terminal" evidence="8">
    <location>
        <begin position="199"/>
        <end position="313"/>
    </location>
</feature>
<keyword evidence="5" id="KW-0239">DNA-directed DNA polymerase</keyword>
<dbReference type="InterPro" id="IPR048466">
    <property type="entry name" value="DNA_pol3_delta-like_C"/>
</dbReference>
<dbReference type="PATRIC" id="fig|1469144.10.peg.3230"/>
<gene>
    <name evidence="9" type="ORF">LI90_2996</name>
</gene>
<dbReference type="EC" id="2.7.7.7" evidence="1"/>
<dbReference type="RefSeq" id="WP_066888745.1">
    <property type="nucleotide sequence ID" value="NZ_LAXD01000001.1"/>
</dbReference>
<dbReference type="InterPro" id="IPR008921">
    <property type="entry name" value="DNA_pol3_clamp-load_cplx_C"/>
</dbReference>
<name>A0A132MVT1_9ACTN</name>
<evidence type="ECO:0000256" key="7">
    <source>
        <dbReference type="ARBA" id="ARBA00049244"/>
    </source>
</evidence>
<dbReference type="InterPro" id="IPR005790">
    <property type="entry name" value="DNA_polIII_delta"/>
</dbReference>
<evidence type="ECO:0000256" key="4">
    <source>
        <dbReference type="ARBA" id="ARBA00022705"/>
    </source>
</evidence>
<dbReference type="EMBL" id="LAXD01000001">
    <property type="protein sequence ID" value="KWX01961.1"/>
    <property type="molecule type" value="Genomic_DNA"/>
</dbReference>
<keyword evidence="2 9" id="KW-0808">Transferase</keyword>
<comment type="similarity">
    <text evidence="6">Belongs to the DNA polymerase HolA subunit family.</text>
</comment>
<keyword evidence="10" id="KW-1185">Reference proteome</keyword>
<evidence type="ECO:0000313" key="10">
    <source>
        <dbReference type="Proteomes" id="UP000070188"/>
    </source>
</evidence>
<dbReference type="Proteomes" id="UP000070188">
    <property type="component" value="Unassembled WGS sequence"/>
</dbReference>
<dbReference type="Pfam" id="PF21694">
    <property type="entry name" value="DNA_pol3_delta_C"/>
    <property type="match status" value="1"/>
</dbReference>
<dbReference type="InterPro" id="IPR027417">
    <property type="entry name" value="P-loop_NTPase"/>
</dbReference>
<sequence>MTSNITVPGPVTLVVGQEELLLDRAVAGLTAAVRAQDPDADVRDVTGLAAGEFGELVSPSLFATRKVVVIRAAQDLPAAVANEVIAYLADPSEDVALILVHAGAAKGKALLEAAKKAGAREIACPKITKPSERIAFVRGEFQAAKRKISEDAARALLDAVGTDLRELAAACSQLIADTEGPITAEVVGRYYTGRVEVTSFTVADRAVEGRTAEALEQLRWALSIGVAPVLITSALAQGVRSIAKVAGAPRGMRPADLAKELGMPPWKLDRVRQQARGWTGESIARALQAVAEADAAVKGGGGDPDYALERAVVTVARCRGGR</sequence>
<evidence type="ECO:0000256" key="3">
    <source>
        <dbReference type="ARBA" id="ARBA00022695"/>
    </source>
</evidence>
<dbReference type="Gene3D" id="1.20.272.10">
    <property type="match status" value="1"/>
</dbReference>
<protein>
    <recommendedName>
        <fullName evidence="1">DNA-directed DNA polymerase</fullName>
        <ecNumber evidence="1">2.7.7.7</ecNumber>
    </recommendedName>
</protein>
<proteinExistence type="inferred from homology"/>
<dbReference type="STRING" id="1469144.LI90_2996"/>
<dbReference type="SUPFAM" id="SSF52540">
    <property type="entry name" value="P-loop containing nucleoside triphosphate hydrolases"/>
    <property type="match status" value="1"/>
</dbReference>
<accession>A0A132MVT1</accession>
<reference evidence="10" key="1">
    <citation type="submission" date="2015-04" db="EMBL/GenBank/DDBJ databases">
        <title>Physiological reanalysis, assessment of diazotrophy, and genome sequences of multiple isolates of Streptomyces thermoautotrophicus.</title>
        <authorList>
            <person name="MacKellar D.C."/>
            <person name="Lieber L."/>
            <person name="Norman J."/>
            <person name="Bolger A."/>
            <person name="Tobin C."/>
            <person name="Murray J.W."/>
            <person name="Chang R."/>
            <person name="Ford T."/>
            <person name="Nguyen P.Q."/>
            <person name="Woodward J."/>
            <person name="Permingeat H."/>
            <person name="Joshi N.S."/>
            <person name="Silver P.A."/>
            <person name="Usadel B."/>
            <person name="Rutherford A.W."/>
            <person name="Friesen M."/>
            <person name="Prell J."/>
        </authorList>
    </citation>
    <scope>NUCLEOTIDE SEQUENCE [LARGE SCALE GENOMIC DNA]</scope>
    <source>
        <strain evidence="10">H1</strain>
    </source>
</reference>
<dbReference type="SUPFAM" id="SSF48019">
    <property type="entry name" value="post-AAA+ oligomerization domain-like"/>
    <property type="match status" value="1"/>
</dbReference>
<evidence type="ECO:0000256" key="5">
    <source>
        <dbReference type="ARBA" id="ARBA00022932"/>
    </source>
</evidence>
<evidence type="ECO:0000256" key="1">
    <source>
        <dbReference type="ARBA" id="ARBA00012417"/>
    </source>
</evidence>
<dbReference type="Gene3D" id="3.40.50.300">
    <property type="entry name" value="P-loop containing nucleotide triphosphate hydrolases"/>
    <property type="match status" value="1"/>
</dbReference>
<keyword evidence="3 9" id="KW-0548">Nucleotidyltransferase</keyword>
<evidence type="ECO:0000256" key="2">
    <source>
        <dbReference type="ARBA" id="ARBA00022679"/>
    </source>
</evidence>
<dbReference type="AlphaFoldDB" id="A0A132MVT1"/>
<dbReference type="PANTHER" id="PTHR34388">
    <property type="entry name" value="DNA POLYMERASE III SUBUNIT DELTA"/>
    <property type="match status" value="1"/>
</dbReference>
<dbReference type="GO" id="GO:0006261">
    <property type="term" value="P:DNA-templated DNA replication"/>
    <property type="evidence" value="ECO:0007669"/>
    <property type="project" value="TreeGrafter"/>
</dbReference>
<dbReference type="GO" id="GO:0003677">
    <property type="term" value="F:DNA binding"/>
    <property type="evidence" value="ECO:0007669"/>
    <property type="project" value="InterPro"/>
</dbReference>
<dbReference type="GO" id="GO:0003887">
    <property type="term" value="F:DNA-directed DNA polymerase activity"/>
    <property type="evidence" value="ECO:0007669"/>
    <property type="project" value="UniProtKB-KW"/>
</dbReference>
<keyword evidence="4" id="KW-0235">DNA replication</keyword>
<organism evidence="9 10">
    <name type="scientific">Carbonactinospora thermoautotrophica</name>
    <dbReference type="NCBI Taxonomy" id="1469144"/>
    <lineage>
        <taxon>Bacteria</taxon>
        <taxon>Bacillati</taxon>
        <taxon>Actinomycetota</taxon>
        <taxon>Actinomycetes</taxon>
        <taxon>Kitasatosporales</taxon>
        <taxon>Carbonactinosporaceae</taxon>
        <taxon>Carbonactinospora</taxon>
    </lineage>
</organism>
<evidence type="ECO:0000259" key="8">
    <source>
        <dbReference type="Pfam" id="PF21694"/>
    </source>
</evidence>
<dbReference type="GO" id="GO:0009360">
    <property type="term" value="C:DNA polymerase III complex"/>
    <property type="evidence" value="ECO:0007669"/>
    <property type="project" value="TreeGrafter"/>
</dbReference>
<dbReference type="NCBIfam" id="TIGR01128">
    <property type="entry name" value="holA"/>
    <property type="match status" value="1"/>
</dbReference>